<dbReference type="Gene3D" id="3.40.50.150">
    <property type="entry name" value="Vaccinia Virus protein VP39"/>
    <property type="match status" value="1"/>
</dbReference>
<reference evidence="5 6" key="1">
    <citation type="submission" date="2016-10" db="EMBL/GenBank/DDBJ databases">
        <authorList>
            <person name="de Groot N.N."/>
        </authorList>
    </citation>
    <scope>NUCLEOTIDE SEQUENCE [LARGE SCALE GENOMIC DNA]</scope>
    <source>
        <strain evidence="5 6">DSM 8423</strain>
    </source>
</reference>
<organism evidence="5 6">
    <name type="scientific">Syntrophus gentianae</name>
    <dbReference type="NCBI Taxonomy" id="43775"/>
    <lineage>
        <taxon>Bacteria</taxon>
        <taxon>Pseudomonadati</taxon>
        <taxon>Thermodesulfobacteriota</taxon>
        <taxon>Syntrophia</taxon>
        <taxon>Syntrophales</taxon>
        <taxon>Syntrophaceae</taxon>
        <taxon>Syntrophus</taxon>
    </lineage>
</organism>
<gene>
    <name evidence="5" type="ORF">SAMN04489760_1065</name>
</gene>
<evidence type="ECO:0000313" key="6">
    <source>
        <dbReference type="Proteomes" id="UP000198744"/>
    </source>
</evidence>
<dbReference type="Gene3D" id="2.20.130.10">
    <property type="entry name" value="CAC2371-like domains"/>
    <property type="match status" value="1"/>
</dbReference>
<keyword evidence="3" id="KW-0949">S-adenosyl-L-methionine</keyword>
<dbReference type="PANTHER" id="PTHR43464">
    <property type="entry name" value="METHYLTRANSFERASE"/>
    <property type="match status" value="1"/>
</dbReference>
<proteinExistence type="predicted"/>
<dbReference type="Proteomes" id="UP000198744">
    <property type="component" value="Unassembled WGS sequence"/>
</dbReference>
<keyword evidence="6" id="KW-1185">Reference proteome</keyword>
<dbReference type="InterPro" id="IPR029063">
    <property type="entry name" value="SAM-dependent_MTases_sf"/>
</dbReference>
<evidence type="ECO:0000313" key="5">
    <source>
        <dbReference type="EMBL" id="SEM17857.1"/>
    </source>
</evidence>
<keyword evidence="1 5" id="KW-0489">Methyltransferase</keyword>
<dbReference type="Pfam" id="PF13649">
    <property type="entry name" value="Methyltransf_25"/>
    <property type="match status" value="1"/>
</dbReference>
<dbReference type="CDD" id="cd02440">
    <property type="entry name" value="AdoMet_MTases"/>
    <property type="match status" value="1"/>
</dbReference>
<dbReference type="SUPFAM" id="SSF53335">
    <property type="entry name" value="S-adenosyl-L-methionine-dependent methyltransferases"/>
    <property type="match status" value="1"/>
</dbReference>
<protein>
    <submittedName>
        <fullName evidence="5">Methyltransferase domain-containing protein</fullName>
    </submittedName>
</protein>
<dbReference type="STRING" id="43775.SAMN04489760_1065"/>
<keyword evidence="2 5" id="KW-0808">Transferase</keyword>
<dbReference type="OrthoDB" id="5522265at2"/>
<sequence length="258" mass="29633">MMVNIPFQKDYAEAYDFLYQDKNYESECDLIEEIFRKFASAKIRTILDLGCGTGSHAIPLAQRGYRVTGVDLAEDMLQQARLKAHSLPTGQLAFLLEDLRRLSLPDQYDAVLMMFAVLGYSTTNEDILAALNSVSRHLKPGGLFICDVWYGPAVLRQRPEAKEKTIRTGQSEIIRNASGTLDIFRHLCEVRYRLRHLQDGQVLQEAEERHIMRYFFPQELAFFIRQAAMEQIHISSFEDLARSPAEDTWNVLVAARRL</sequence>
<dbReference type="EMBL" id="FOBS01000006">
    <property type="protein sequence ID" value="SEM17857.1"/>
    <property type="molecule type" value="Genomic_DNA"/>
</dbReference>
<name>A0A1H7WAA7_9BACT</name>
<dbReference type="InterPro" id="IPR041698">
    <property type="entry name" value="Methyltransf_25"/>
</dbReference>
<evidence type="ECO:0000256" key="3">
    <source>
        <dbReference type="ARBA" id="ARBA00022691"/>
    </source>
</evidence>
<dbReference type="GO" id="GO:0032259">
    <property type="term" value="P:methylation"/>
    <property type="evidence" value="ECO:0007669"/>
    <property type="project" value="UniProtKB-KW"/>
</dbReference>
<evidence type="ECO:0000259" key="4">
    <source>
        <dbReference type="Pfam" id="PF13649"/>
    </source>
</evidence>
<accession>A0A1H7WAA7</accession>
<dbReference type="AlphaFoldDB" id="A0A1H7WAA7"/>
<feature type="domain" description="Methyltransferase" evidence="4">
    <location>
        <begin position="46"/>
        <end position="142"/>
    </location>
</feature>
<dbReference type="RefSeq" id="WP_093882712.1">
    <property type="nucleotide sequence ID" value="NZ_FOBS01000006.1"/>
</dbReference>
<evidence type="ECO:0000256" key="2">
    <source>
        <dbReference type="ARBA" id="ARBA00022679"/>
    </source>
</evidence>
<dbReference type="PANTHER" id="PTHR43464:SF19">
    <property type="entry name" value="UBIQUINONE BIOSYNTHESIS O-METHYLTRANSFERASE, MITOCHONDRIAL"/>
    <property type="match status" value="1"/>
</dbReference>
<evidence type="ECO:0000256" key="1">
    <source>
        <dbReference type="ARBA" id="ARBA00022603"/>
    </source>
</evidence>
<dbReference type="GO" id="GO:0008168">
    <property type="term" value="F:methyltransferase activity"/>
    <property type="evidence" value="ECO:0007669"/>
    <property type="project" value="UniProtKB-KW"/>
</dbReference>